<gene>
    <name evidence="1" type="ORF">MEDL_12147</name>
</gene>
<protein>
    <submittedName>
        <fullName evidence="1">Uncharacterized protein</fullName>
    </submittedName>
</protein>
<name>A0A8S3QL28_MYTED</name>
<reference evidence="1" key="1">
    <citation type="submission" date="2021-03" db="EMBL/GenBank/DDBJ databases">
        <authorList>
            <person name="Bekaert M."/>
        </authorList>
    </citation>
    <scope>NUCLEOTIDE SEQUENCE</scope>
</reference>
<organism evidence="1 2">
    <name type="scientific">Mytilus edulis</name>
    <name type="common">Blue mussel</name>
    <dbReference type="NCBI Taxonomy" id="6550"/>
    <lineage>
        <taxon>Eukaryota</taxon>
        <taxon>Metazoa</taxon>
        <taxon>Spiralia</taxon>
        <taxon>Lophotrochozoa</taxon>
        <taxon>Mollusca</taxon>
        <taxon>Bivalvia</taxon>
        <taxon>Autobranchia</taxon>
        <taxon>Pteriomorphia</taxon>
        <taxon>Mytilida</taxon>
        <taxon>Mytiloidea</taxon>
        <taxon>Mytilidae</taxon>
        <taxon>Mytilinae</taxon>
        <taxon>Mytilus</taxon>
    </lineage>
</organism>
<dbReference type="Proteomes" id="UP000683360">
    <property type="component" value="Unassembled WGS sequence"/>
</dbReference>
<proteinExistence type="predicted"/>
<keyword evidence="2" id="KW-1185">Reference proteome</keyword>
<dbReference type="AlphaFoldDB" id="A0A8S3QL28"/>
<dbReference type="EMBL" id="CAJPWZ010000644">
    <property type="protein sequence ID" value="CAG2197325.1"/>
    <property type="molecule type" value="Genomic_DNA"/>
</dbReference>
<accession>A0A8S3QL28</accession>
<evidence type="ECO:0000313" key="2">
    <source>
        <dbReference type="Proteomes" id="UP000683360"/>
    </source>
</evidence>
<sequence>MNVPSLKSIFVQENNQWCELTLFVNLLKKNSKEHDKLKDFKNIKRDLKSDSKIVDDKTFVSLTGIIRYCYNHENSLHISKQIVHEVNIILSKSKGKEPIKLVENSSCLDLYQEIAKKSFKNVAIEDIFFNNIELPEDKILYLYPEYKPLFLEKEWKRICLFEYHFHLYNNVNLEYEELTQQKWKIWKKLLHFTVSVDDVARQSKQTIQMKTERKELASDYETIRFWIDNKFHLANKIEQDICQQGIDLNIEHILKQQ</sequence>
<evidence type="ECO:0000313" key="1">
    <source>
        <dbReference type="EMBL" id="CAG2197325.1"/>
    </source>
</evidence>
<dbReference type="OrthoDB" id="6184133at2759"/>
<comment type="caution">
    <text evidence="1">The sequence shown here is derived from an EMBL/GenBank/DDBJ whole genome shotgun (WGS) entry which is preliminary data.</text>
</comment>